<reference evidence="2" key="1">
    <citation type="journal article" date="2021" name="PeerJ">
        <title>Extensive microbial diversity within the chicken gut microbiome revealed by metagenomics and culture.</title>
        <authorList>
            <person name="Gilroy R."/>
            <person name="Ravi A."/>
            <person name="Getino M."/>
            <person name="Pursley I."/>
            <person name="Horton D.L."/>
            <person name="Alikhan N.F."/>
            <person name="Baker D."/>
            <person name="Gharbi K."/>
            <person name="Hall N."/>
            <person name="Watson M."/>
            <person name="Adriaenssens E.M."/>
            <person name="Foster-Nyarko E."/>
            <person name="Jarju S."/>
            <person name="Secka A."/>
            <person name="Antonio M."/>
            <person name="Oren A."/>
            <person name="Chaudhuri R.R."/>
            <person name="La Ragione R."/>
            <person name="Hildebrand F."/>
            <person name="Pallen M.J."/>
        </authorList>
    </citation>
    <scope>NUCLEOTIDE SEQUENCE</scope>
    <source>
        <strain evidence="2">ChiHecec2B26-12326</strain>
    </source>
</reference>
<dbReference type="AlphaFoldDB" id="A0A9D2BQ73"/>
<evidence type="ECO:0000313" key="3">
    <source>
        <dbReference type="Proteomes" id="UP000823847"/>
    </source>
</evidence>
<dbReference type="EMBL" id="DXEN01000080">
    <property type="protein sequence ID" value="HIX87144.1"/>
    <property type="molecule type" value="Genomic_DNA"/>
</dbReference>
<protein>
    <submittedName>
        <fullName evidence="2">Tetratricopeptide repeat protein</fullName>
    </submittedName>
</protein>
<dbReference type="InterPro" id="IPR011990">
    <property type="entry name" value="TPR-like_helical_dom_sf"/>
</dbReference>
<dbReference type="PROSITE" id="PS50293">
    <property type="entry name" value="TPR_REGION"/>
    <property type="match status" value="1"/>
</dbReference>
<feature type="repeat" description="TPR" evidence="1">
    <location>
        <begin position="34"/>
        <end position="67"/>
    </location>
</feature>
<dbReference type="PROSITE" id="PS50005">
    <property type="entry name" value="TPR"/>
    <property type="match status" value="1"/>
</dbReference>
<dbReference type="Pfam" id="PF13432">
    <property type="entry name" value="TPR_16"/>
    <property type="match status" value="1"/>
</dbReference>
<dbReference type="SUPFAM" id="SSF48452">
    <property type="entry name" value="TPR-like"/>
    <property type="match status" value="1"/>
</dbReference>
<evidence type="ECO:0000256" key="1">
    <source>
        <dbReference type="PROSITE-ProRule" id="PRU00339"/>
    </source>
</evidence>
<comment type="caution">
    <text evidence="2">The sequence shown here is derived from an EMBL/GenBank/DDBJ whole genome shotgun (WGS) entry which is preliminary data.</text>
</comment>
<sequence>MEEIQSIKRMITEGDPHEAIRLLEEYVKRQPESDEAWFLLGKAHYKLGEIRLALNSYLRAMELNPDSPARSAYNMAIQILDFYNKDMYNQ</sequence>
<name>A0A9D2BQ73_9BACT</name>
<accession>A0A9D2BQ73</accession>
<dbReference type="InterPro" id="IPR019734">
    <property type="entry name" value="TPR_rpt"/>
</dbReference>
<organism evidence="2 3">
    <name type="scientific">Candidatus Parabacteroides intestinigallinarum</name>
    <dbReference type="NCBI Taxonomy" id="2838722"/>
    <lineage>
        <taxon>Bacteria</taxon>
        <taxon>Pseudomonadati</taxon>
        <taxon>Bacteroidota</taxon>
        <taxon>Bacteroidia</taxon>
        <taxon>Bacteroidales</taxon>
        <taxon>Tannerellaceae</taxon>
        <taxon>Parabacteroides</taxon>
    </lineage>
</organism>
<evidence type="ECO:0000313" key="2">
    <source>
        <dbReference type="EMBL" id="HIX87144.1"/>
    </source>
</evidence>
<reference evidence="2" key="2">
    <citation type="submission" date="2021-04" db="EMBL/GenBank/DDBJ databases">
        <authorList>
            <person name="Gilroy R."/>
        </authorList>
    </citation>
    <scope>NUCLEOTIDE SEQUENCE</scope>
    <source>
        <strain evidence="2">ChiHecec2B26-12326</strain>
    </source>
</reference>
<proteinExistence type="predicted"/>
<keyword evidence="1" id="KW-0802">TPR repeat</keyword>
<dbReference type="Proteomes" id="UP000823847">
    <property type="component" value="Unassembled WGS sequence"/>
</dbReference>
<dbReference type="Gene3D" id="1.25.40.10">
    <property type="entry name" value="Tetratricopeptide repeat domain"/>
    <property type="match status" value="1"/>
</dbReference>
<dbReference type="SMART" id="SM00028">
    <property type="entry name" value="TPR"/>
    <property type="match status" value="1"/>
</dbReference>
<gene>
    <name evidence="2" type="ORF">H9848_11150</name>
</gene>